<evidence type="ECO:0000313" key="3">
    <source>
        <dbReference type="RefSeq" id="XP_031769735.1"/>
    </source>
</evidence>
<sequence>MDSKDEIKLITLVQQYPCLYDIFDPSYNDSQQKYNAWEEIGKLAENRPRECKVKWTRLRENFRKALKMREANKKGGLIRPLKYENHLSFLKPFIKIHAAPPAAQSDESSCMSDEDSSIISNQNENGIFESRKKHKSFSQKVRENDPIDSFFSALATTVKTFPKDLQIHVKRQVFDAVNAAELSLLPSASKYNETKHVAICYNDENTSVMPEIKTEIHEDT</sequence>
<dbReference type="GeneID" id="116413634"/>
<organism evidence="2 3">
    <name type="scientific">Galleria mellonella</name>
    <name type="common">Greater wax moth</name>
    <dbReference type="NCBI Taxonomy" id="7137"/>
    <lineage>
        <taxon>Eukaryota</taxon>
        <taxon>Metazoa</taxon>
        <taxon>Ecdysozoa</taxon>
        <taxon>Arthropoda</taxon>
        <taxon>Hexapoda</taxon>
        <taxon>Insecta</taxon>
        <taxon>Pterygota</taxon>
        <taxon>Neoptera</taxon>
        <taxon>Endopterygota</taxon>
        <taxon>Lepidoptera</taxon>
        <taxon>Glossata</taxon>
        <taxon>Ditrysia</taxon>
        <taxon>Pyraloidea</taxon>
        <taxon>Pyralidae</taxon>
        <taxon>Galleriinae</taxon>
        <taxon>Galleria</taxon>
    </lineage>
</organism>
<dbReference type="RefSeq" id="XP_031769735.1">
    <property type="nucleotide sequence ID" value="XM_031913875.2"/>
</dbReference>
<evidence type="ECO:0000259" key="1">
    <source>
        <dbReference type="PROSITE" id="PS51029"/>
    </source>
</evidence>
<dbReference type="PANTHER" id="PTHR12243:SF67">
    <property type="entry name" value="COREPRESSOR OF PANGOLIN, ISOFORM A-RELATED"/>
    <property type="match status" value="1"/>
</dbReference>
<dbReference type="PROSITE" id="PS51029">
    <property type="entry name" value="MADF"/>
    <property type="match status" value="1"/>
</dbReference>
<dbReference type="SMART" id="SM00595">
    <property type="entry name" value="MADF"/>
    <property type="match status" value="1"/>
</dbReference>
<dbReference type="Pfam" id="PF10545">
    <property type="entry name" value="MADF_DNA_bdg"/>
    <property type="match status" value="1"/>
</dbReference>
<dbReference type="PANTHER" id="PTHR12243">
    <property type="entry name" value="MADF DOMAIN TRANSCRIPTION FACTOR"/>
    <property type="match status" value="1"/>
</dbReference>
<accession>A0A6J3CD61</accession>
<dbReference type="GO" id="GO:0006357">
    <property type="term" value="P:regulation of transcription by RNA polymerase II"/>
    <property type="evidence" value="ECO:0007669"/>
    <property type="project" value="TreeGrafter"/>
</dbReference>
<dbReference type="AlphaFoldDB" id="A0A6J3CD61"/>
<dbReference type="OrthoDB" id="8062432at2759"/>
<reference evidence="3" key="1">
    <citation type="submission" date="2025-08" db="UniProtKB">
        <authorList>
            <consortium name="RefSeq"/>
        </authorList>
    </citation>
    <scope>IDENTIFICATION</scope>
    <source>
        <tissue evidence="3">Whole larvae</tissue>
    </source>
</reference>
<keyword evidence="2" id="KW-1185">Reference proteome</keyword>
<gene>
    <name evidence="3" type="primary">LOC116413634</name>
</gene>
<name>A0A6J3CD61_GALME</name>
<dbReference type="KEGG" id="gmw:116413634"/>
<feature type="domain" description="MADF" evidence="1">
    <location>
        <begin position="8"/>
        <end position="95"/>
    </location>
</feature>
<dbReference type="GO" id="GO:0005667">
    <property type="term" value="C:transcription regulator complex"/>
    <property type="evidence" value="ECO:0007669"/>
    <property type="project" value="TreeGrafter"/>
</dbReference>
<proteinExistence type="predicted"/>
<dbReference type="Proteomes" id="UP001652740">
    <property type="component" value="Unplaced"/>
</dbReference>
<dbReference type="GO" id="GO:0005634">
    <property type="term" value="C:nucleus"/>
    <property type="evidence" value="ECO:0007669"/>
    <property type="project" value="TreeGrafter"/>
</dbReference>
<evidence type="ECO:0000313" key="2">
    <source>
        <dbReference type="Proteomes" id="UP001652740"/>
    </source>
</evidence>
<dbReference type="InterPro" id="IPR006578">
    <property type="entry name" value="MADF-dom"/>
</dbReference>
<dbReference type="InParanoid" id="A0A6J3CD61"/>
<dbReference type="InterPro" id="IPR039353">
    <property type="entry name" value="TF_Adf1"/>
</dbReference>
<protein>
    <submittedName>
        <fullName evidence="3">Uncharacterized protein LOC116413634</fullName>
    </submittedName>
</protein>